<name>A0A2C9VFX5_MANES</name>
<evidence type="ECO:0000313" key="1">
    <source>
        <dbReference type="EMBL" id="OAY43245.1"/>
    </source>
</evidence>
<reference evidence="1" key="1">
    <citation type="submission" date="2016-02" db="EMBL/GenBank/DDBJ databases">
        <title>WGS assembly of Manihot esculenta.</title>
        <authorList>
            <person name="Bredeson J.V."/>
            <person name="Prochnik S.E."/>
            <person name="Lyons J.B."/>
            <person name="Schmutz J."/>
            <person name="Grimwood J."/>
            <person name="Vrebalov J."/>
            <person name="Bart R.S."/>
            <person name="Amuge T."/>
            <person name="Ferguson M.E."/>
            <person name="Green R."/>
            <person name="Putnam N."/>
            <person name="Stites J."/>
            <person name="Rounsley S."/>
            <person name="Rokhsar D.S."/>
        </authorList>
    </citation>
    <scope>NUCLEOTIDE SEQUENCE [LARGE SCALE GENOMIC DNA]</scope>
    <source>
        <tissue evidence="1">Leaf</tissue>
    </source>
</reference>
<proteinExistence type="predicted"/>
<gene>
    <name evidence="1" type="ORF">MANES_08G053800</name>
</gene>
<accession>A0A2C9VFX5</accession>
<sequence length="33" mass="3982">MKNRIICKGCLQTFFCKKNKSFPWLCTLHKHVK</sequence>
<protein>
    <submittedName>
        <fullName evidence="1">Uncharacterized protein</fullName>
    </submittedName>
</protein>
<dbReference type="EMBL" id="CM004394">
    <property type="protein sequence ID" value="OAY43245.1"/>
    <property type="molecule type" value="Genomic_DNA"/>
</dbReference>
<organism evidence="1">
    <name type="scientific">Manihot esculenta</name>
    <name type="common">Cassava</name>
    <name type="synonym">Jatropha manihot</name>
    <dbReference type="NCBI Taxonomy" id="3983"/>
    <lineage>
        <taxon>Eukaryota</taxon>
        <taxon>Viridiplantae</taxon>
        <taxon>Streptophyta</taxon>
        <taxon>Embryophyta</taxon>
        <taxon>Tracheophyta</taxon>
        <taxon>Spermatophyta</taxon>
        <taxon>Magnoliopsida</taxon>
        <taxon>eudicotyledons</taxon>
        <taxon>Gunneridae</taxon>
        <taxon>Pentapetalae</taxon>
        <taxon>rosids</taxon>
        <taxon>fabids</taxon>
        <taxon>Malpighiales</taxon>
        <taxon>Euphorbiaceae</taxon>
        <taxon>Crotonoideae</taxon>
        <taxon>Manihoteae</taxon>
        <taxon>Manihot</taxon>
    </lineage>
</organism>
<dbReference type="AlphaFoldDB" id="A0A2C9VFX5"/>